<keyword evidence="3 10" id="KW-0479">Metal-binding</keyword>
<dbReference type="Proteomes" id="UP000199519">
    <property type="component" value="Unassembled WGS sequence"/>
</dbReference>
<evidence type="ECO:0000256" key="9">
    <source>
        <dbReference type="ARBA" id="ARBA00023134"/>
    </source>
</evidence>
<dbReference type="InterPro" id="IPR012340">
    <property type="entry name" value="NA-bd_OB-fold"/>
</dbReference>
<dbReference type="HAMAP" id="MF_01820">
    <property type="entry name" value="GTPase_RsgA"/>
    <property type="match status" value="1"/>
</dbReference>
<evidence type="ECO:0000256" key="6">
    <source>
        <dbReference type="ARBA" id="ARBA00022801"/>
    </source>
</evidence>
<dbReference type="PROSITE" id="PS51721">
    <property type="entry name" value="G_CP"/>
    <property type="match status" value="1"/>
</dbReference>
<dbReference type="Gene3D" id="1.10.40.50">
    <property type="entry name" value="Probable gtpase engc, domain 3"/>
    <property type="match status" value="1"/>
</dbReference>
<evidence type="ECO:0000313" key="16">
    <source>
        <dbReference type="Proteomes" id="UP000198612"/>
    </source>
</evidence>
<evidence type="ECO:0000313" key="15">
    <source>
        <dbReference type="EMBL" id="SES69046.1"/>
    </source>
</evidence>
<evidence type="ECO:0000256" key="7">
    <source>
        <dbReference type="ARBA" id="ARBA00022833"/>
    </source>
</evidence>
<keyword evidence="18" id="KW-1185">Reference proteome</keyword>
<dbReference type="GO" id="GO:0046872">
    <property type="term" value="F:metal ion binding"/>
    <property type="evidence" value="ECO:0007669"/>
    <property type="project" value="UniProtKB-KW"/>
</dbReference>
<dbReference type="InterPro" id="IPR004881">
    <property type="entry name" value="Ribosome_biogen_GTPase_RsgA"/>
</dbReference>
<dbReference type="Proteomes" id="UP000198612">
    <property type="component" value="Unassembled WGS sequence"/>
</dbReference>
<dbReference type="NCBIfam" id="TIGR00157">
    <property type="entry name" value="ribosome small subunit-dependent GTPase A"/>
    <property type="match status" value="1"/>
</dbReference>
<feature type="binding site" evidence="10">
    <location>
        <position position="247"/>
    </location>
    <ligand>
        <name>Zn(2+)</name>
        <dbReference type="ChEBI" id="CHEBI:29105"/>
    </ligand>
</feature>
<dbReference type="GO" id="GO:0005737">
    <property type="term" value="C:cytoplasm"/>
    <property type="evidence" value="ECO:0007669"/>
    <property type="project" value="UniProtKB-SubCell"/>
</dbReference>
<feature type="binding site" evidence="10">
    <location>
        <begin position="156"/>
        <end position="164"/>
    </location>
    <ligand>
        <name>GTP</name>
        <dbReference type="ChEBI" id="CHEBI:37565"/>
    </ligand>
</feature>
<dbReference type="GO" id="GO:0003924">
    <property type="term" value="F:GTPase activity"/>
    <property type="evidence" value="ECO:0007669"/>
    <property type="project" value="UniProtKB-UniRule"/>
</dbReference>
<evidence type="ECO:0000313" key="14">
    <source>
        <dbReference type="EMBL" id="SDI08118.1"/>
    </source>
</evidence>
<evidence type="ECO:0000256" key="8">
    <source>
        <dbReference type="ARBA" id="ARBA00022884"/>
    </source>
</evidence>
<dbReference type="EMBL" id="FNBJ01000003">
    <property type="protein sequence ID" value="SDE90124.1"/>
    <property type="molecule type" value="Genomic_DNA"/>
</dbReference>
<dbReference type="InterPro" id="IPR031944">
    <property type="entry name" value="RsgA_N"/>
</dbReference>
<dbReference type="Gene3D" id="2.40.50.140">
    <property type="entry name" value="Nucleic acid-binding proteins"/>
    <property type="match status" value="1"/>
</dbReference>
<dbReference type="SUPFAM" id="SSF52540">
    <property type="entry name" value="P-loop containing nucleoside triphosphate hydrolases"/>
    <property type="match status" value="1"/>
</dbReference>
<dbReference type="RefSeq" id="WP_073156123.1">
    <property type="nucleotide sequence ID" value="NZ_FNBJ01000003.1"/>
</dbReference>
<dbReference type="EMBL" id="FOHG01000003">
    <property type="protein sequence ID" value="SES69046.1"/>
    <property type="molecule type" value="Genomic_DNA"/>
</dbReference>
<reference evidence="14 17" key="2">
    <citation type="submission" date="2016-10" db="EMBL/GenBank/DDBJ databases">
        <authorList>
            <person name="de Groot N.N."/>
        </authorList>
    </citation>
    <scope>NUCLEOTIDE SEQUENCE [LARGE SCALE GENOMIC DNA]</scope>
    <source>
        <strain evidence="14 17">WG7</strain>
    </source>
</reference>
<dbReference type="PANTHER" id="PTHR32120">
    <property type="entry name" value="SMALL RIBOSOMAL SUBUNIT BIOGENESIS GTPASE RSGA"/>
    <property type="match status" value="1"/>
</dbReference>
<evidence type="ECO:0000256" key="1">
    <source>
        <dbReference type="ARBA" id="ARBA00022490"/>
    </source>
</evidence>
<comment type="cofactor">
    <cofactor evidence="10">
        <name>Zn(2+)</name>
        <dbReference type="ChEBI" id="CHEBI:29105"/>
    </cofactor>
    <text evidence="10">Binds 1 zinc ion per subunit.</text>
</comment>
<feature type="binding site" evidence="10">
    <location>
        <position position="245"/>
    </location>
    <ligand>
        <name>Zn(2+)</name>
        <dbReference type="ChEBI" id="CHEBI:29105"/>
    </ligand>
</feature>
<evidence type="ECO:0000256" key="10">
    <source>
        <dbReference type="HAMAP-Rule" id="MF_01820"/>
    </source>
</evidence>
<dbReference type="EC" id="3.6.1.-" evidence="10"/>
<feature type="binding site" evidence="10">
    <location>
        <position position="253"/>
    </location>
    <ligand>
        <name>Zn(2+)</name>
        <dbReference type="ChEBI" id="CHEBI:29105"/>
    </ligand>
</feature>
<accession>A0A1M7HHT6</accession>
<dbReference type="Pfam" id="PF03193">
    <property type="entry name" value="RsgA_GTPase"/>
    <property type="match status" value="1"/>
</dbReference>
<organism evidence="15 16">
    <name type="scientific">Halanaerobium congolense</name>
    <dbReference type="NCBI Taxonomy" id="54121"/>
    <lineage>
        <taxon>Bacteria</taxon>
        <taxon>Bacillati</taxon>
        <taxon>Bacillota</taxon>
        <taxon>Clostridia</taxon>
        <taxon>Halanaerobiales</taxon>
        <taxon>Halanaerobiaceae</taxon>
        <taxon>Halanaerobium</taxon>
    </lineage>
</organism>
<feature type="domain" description="EngC GTPase" evidence="11">
    <location>
        <begin position="66"/>
        <end position="212"/>
    </location>
</feature>
<evidence type="ECO:0000256" key="2">
    <source>
        <dbReference type="ARBA" id="ARBA00022517"/>
    </source>
</evidence>
<feature type="domain" description="CP-type G" evidence="12">
    <location>
        <begin position="57"/>
        <end position="214"/>
    </location>
</feature>
<keyword evidence="8 10" id="KW-0694">RNA-binding</keyword>
<dbReference type="GO" id="GO:0042274">
    <property type="term" value="P:ribosomal small subunit biogenesis"/>
    <property type="evidence" value="ECO:0007669"/>
    <property type="project" value="UniProtKB-UniRule"/>
</dbReference>
<protein>
    <recommendedName>
        <fullName evidence="10">Small ribosomal subunit biogenesis GTPase RsgA</fullName>
        <ecNumber evidence="10">3.6.1.-</ecNumber>
    </recommendedName>
</protein>
<dbReference type="EMBL" id="FNEH01000001">
    <property type="protein sequence ID" value="SDI08118.1"/>
    <property type="molecule type" value="Genomic_DNA"/>
</dbReference>
<dbReference type="AlphaFoldDB" id="A0A1M7HHT6"/>
<keyword evidence="9 10" id="KW-0342">GTP-binding</keyword>
<dbReference type="Pfam" id="PF16745">
    <property type="entry name" value="RsgA_N"/>
    <property type="match status" value="1"/>
</dbReference>
<keyword evidence="7 10" id="KW-0862">Zinc</keyword>
<dbReference type="PROSITE" id="PS50936">
    <property type="entry name" value="ENGC_GTPASE"/>
    <property type="match status" value="1"/>
</dbReference>
<comment type="similarity">
    <text evidence="10">Belongs to the TRAFAC class YlqF/YawG GTPase family. RsgA subfamily.</text>
</comment>
<comment type="subunit">
    <text evidence="10">Monomer. Associates with 30S ribosomal subunit, binds 16S rRNA.</text>
</comment>
<keyword evidence="1 10" id="KW-0963">Cytoplasm</keyword>
<dbReference type="STRING" id="54121.SAMN04515653_104147"/>
<evidence type="ECO:0000313" key="18">
    <source>
        <dbReference type="Proteomes" id="UP000199519"/>
    </source>
</evidence>
<dbReference type="Proteomes" id="UP000198945">
    <property type="component" value="Unassembled WGS sequence"/>
</dbReference>
<evidence type="ECO:0000259" key="11">
    <source>
        <dbReference type="PROSITE" id="PS50936"/>
    </source>
</evidence>
<reference evidence="16 18" key="1">
    <citation type="submission" date="2016-10" db="EMBL/GenBank/DDBJ databases">
        <authorList>
            <person name="Varghese N."/>
            <person name="Submissions S."/>
        </authorList>
    </citation>
    <scope>NUCLEOTIDE SEQUENCE [LARGE SCALE GENOMIC DNA]</scope>
    <source>
        <strain evidence="13 18">WG2</strain>
        <strain evidence="15 16">WG5</strain>
    </source>
</reference>
<sequence length="286" mass="33102">MKGILIKSIGGFFFVASRSKEIYQCRIRGKIREKIYPGDYVEIDKENKILEDYYPRNNLLKRPKVANVDQVVIMHSIKDPEFAPSLLDRFLLLVESSGFEPLIVINKIDQAEVGFEADFEEYKEAGYELHFISVKENINLDKLFERLNDKINVLTGPSGAGKSSFLNKVIENADLRTAAVSKKLKKGVHTTRMVELLSLPNQGWVADTPGFSSMTKINFEIEPEDLSWYFPEIAQYNNDCKFNRCSHLHEPGCVVQKKVKNGEISERRYKSYKQIYNELEKKERRY</sequence>
<dbReference type="GO" id="GO:0019843">
    <property type="term" value="F:rRNA binding"/>
    <property type="evidence" value="ECO:0007669"/>
    <property type="project" value="UniProtKB-KW"/>
</dbReference>
<comment type="function">
    <text evidence="10">One of several proteins that assist in the late maturation steps of the functional core of the 30S ribosomal subunit. Helps release RbfA from mature subunits. May play a role in the assembly of ribosomal proteins into the subunit. Circularly permuted GTPase that catalyzes slow GTP hydrolysis, GTPase activity is stimulated by the 30S ribosomal subunit.</text>
</comment>
<dbReference type="GO" id="GO:0005525">
    <property type="term" value="F:GTP binding"/>
    <property type="evidence" value="ECO:0007669"/>
    <property type="project" value="UniProtKB-UniRule"/>
</dbReference>
<evidence type="ECO:0000259" key="12">
    <source>
        <dbReference type="PROSITE" id="PS51721"/>
    </source>
</evidence>
<evidence type="ECO:0000256" key="5">
    <source>
        <dbReference type="ARBA" id="ARBA00022741"/>
    </source>
</evidence>
<keyword evidence="5 10" id="KW-0547">Nucleotide-binding</keyword>
<dbReference type="InterPro" id="IPR027417">
    <property type="entry name" value="P-loop_NTPase"/>
</dbReference>
<dbReference type="Gene3D" id="3.40.50.300">
    <property type="entry name" value="P-loop containing nucleotide triphosphate hydrolases"/>
    <property type="match status" value="1"/>
</dbReference>
<comment type="subcellular location">
    <subcellularLocation>
        <location evidence="10">Cytoplasm</location>
    </subcellularLocation>
</comment>
<dbReference type="InterPro" id="IPR010914">
    <property type="entry name" value="RsgA_GTPase_dom"/>
</dbReference>
<feature type="binding site" evidence="10">
    <location>
        <position position="240"/>
    </location>
    <ligand>
        <name>Zn(2+)</name>
        <dbReference type="ChEBI" id="CHEBI:29105"/>
    </ligand>
</feature>
<gene>
    <name evidence="10" type="primary">rsgA</name>
    <name evidence="13" type="ORF">SAMN04488598_103103</name>
    <name evidence="15" type="ORF">SAMN04515652_103102</name>
    <name evidence="14" type="ORF">SAMN04515654_101205</name>
</gene>
<keyword evidence="4 10" id="KW-0699">rRNA-binding</keyword>
<dbReference type="SUPFAM" id="SSF50249">
    <property type="entry name" value="Nucleic acid-binding proteins"/>
    <property type="match status" value="1"/>
</dbReference>
<keyword evidence="2 10" id="KW-0690">Ribosome biogenesis</keyword>
<name>A0A1M7HHT6_9FIRM</name>
<feature type="binding site" evidence="10">
    <location>
        <begin position="106"/>
        <end position="109"/>
    </location>
    <ligand>
        <name>GTP</name>
        <dbReference type="ChEBI" id="CHEBI:37565"/>
    </ligand>
</feature>
<evidence type="ECO:0000256" key="4">
    <source>
        <dbReference type="ARBA" id="ARBA00022730"/>
    </source>
</evidence>
<dbReference type="PANTHER" id="PTHR32120:SF11">
    <property type="entry name" value="SMALL RIBOSOMAL SUBUNIT BIOGENESIS GTPASE RSGA 1, MITOCHONDRIAL-RELATED"/>
    <property type="match status" value="1"/>
</dbReference>
<proteinExistence type="inferred from homology"/>
<dbReference type="InterPro" id="IPR030378">
    <property type="entry name" value="G_CP_dom"/>
</dbReference>
<evidence type="ECO:0000313" key="13">
    <source>
        <dbReference type="EMBL" id="SDE90124.1"/>
    </source>
</evidence>
<evidence type="ECO:0000256" key="3">
    <source>
        <dbReference type="ARBA" id="ARBA00022723"/>
    </source>
</evidence>
<keyword evidence="6 10" id="KW-0378">Hydrolase</keyword>
<dbReference type="OrthoDB" id="9809485at2"/>
<dbReference type="CDD" id="cd01854">
    <property type="entry name" value="YjeQ_EngC"/>
    <property type="match status" value="1"/>
</dbReference>
<evidence type="ECO:0000313" key="17">
    <source>
        <dbReference type="Proteomes" id="UP000198945"/>
    </source>
</evidence>